<evidence type="ECO:0000313" key="11">
    <source>
        <dbReference type="Proteomes" id="UP000515140"/>
    </source>
</evidence>
<evidence type="ECO:0000256" key="5">
    <source>
        <dbReference type="ARBA" id="ARBA00022685"/>
    </source>
</evidence>
<evidence type="ECO:0000256" key="6">
    <source>
        <dbReference type="ARBA" id="ARBA00022729"/>
    </source>
</evidence>
<dbReference type="InParanoid" id="A0A6P5LLQ4"/>
<dbReference type="GeneID" id="110219862"/>
<evidence type="ECO:0000256" key="8">
    <source>
        <dbReference type="ARBA" id="ARBA00030147"/>
    </source>
</evidence>
<dbReference type="Proteomes" id="UP000515140">
    <property type="component" value="Unplaced"/>
</dbReference>
<reference evidence="12" key="1">
    <citation type="submission" date="2025-08" db="UniProtKB">
        <authorList>
            <consortium name="RefSeq"/>
        </authorList>
    </citation>
    <scope>IDENTIFICATION</scope>
    <source>
        <tissue evidence="12">Spleen</tissue>
    </source>
</reference>
<dbReference type="PANTHER" id="PTHR28585">
    <property type="entry name" value="TUBEROINFUNDIBULAR PEPTIDE OF 39 RESIDUES"/>
    <property type="match status" value="1"/>
</dbReference>
<evidence type="ECO:0000313" key="12">
    <source>
        <dbReference type="RefSeq" id="XP_020859237.1"/>
    </source>
</evidence>
<gene>
    <name evidence="12" type="primary">PTH2</name>
</gene>
<evidence type="ECO:0000256" key="2">
    <source>
        <dbReference type="ARBA" id="ARBA00006307"/>
    </source>
</evidence>
<keyword evidence="7" id="KW-0527">Neuropeptide</keyword>
<feature type="compositionally biased region" description="Pro residues" evidence="9">
    <location>
        <begin position="77"/>
        <end position="93"/>
    </location>
</feature>
<keyword evidence="11" id="KW-1185">Reference proteome</keyword>
<sequence>MWLGVMENPKSRERRRCGLLLLLLLLLLLPGIPGATGAVLPLSESPSSWLPWVQPPASLTLRDWSLQLTGEAGPAGAPGPPPSRAPSPGPSPSAGPQRRLVVADDAAFRERARLLAALERRRWLNSYMHKLLVVSDAAAD</sequence>
<evidence type="ECO:0000256" key="4">
    <source>
        <dbReference type="ARBA" id="ARBA00022525"/>
    </source>
</evidence>
<keyword evidence="5" id="KW-0165">Cleavage on pair of basic residues</keyword>
<feature type="chain" id="PRO_5027610361" description="Tuberoinfundibular peptide of 39 residues" evidence="10">
    <location>
        <begin position="38"/>
        <end position="140"/>
    </location>
</feature>
<keyword evidence="4" id="KW-0964">Secreted</keyword>
<dbReference type="AlphaFoldDB" id="A0A6P5LLQ4"/>
<protein>
    <recommendedName>
        <fullName evidence="3">Tuberoinfundibular peptide of 39 residues</fullName>
    </recommendedName>
    <alternativeName>
        <fullName evidence="8">Parathyroid hormone 2</fullName>
    </alternativeName>
</protein>
<dbReference type="RefSeq" id="XP_020859237.1">
    <property type="nucleotide sequence ID" value="XM_021003578.1"/>
</dbReference>
<keyword evidence="6 10" id="KW-0732">Signal</keyword>
<proteinExistence type="inferred from homology"/>
<dbReference type="InterPro" id="IPR029396">
    <property type="entry name" value="TIP39"/>
</dbReference>
<evidence type="ECO:0000256" key="9">
    <source>
        <dbReference type="SAM" id="MobiDB-lite"/>
    </source>
</evidence>
<comment type="similarity">
    <text evidence="2">Belongs to the parathyroid hormone family.</text>
</comment>
<organism evidence="11 12">
    <name type="scientific">Phascolarctos cinereus</name>
    <name type="common">Koala</name>
    <dbReference type="NCBI Taxonomy" id="38626"/>
    <lineage>
        <taxon>Eukaryota</taxon>
        <taxon>Metazoa</taxon>
        <taxon>Chordata</taxon>
        <taxon>Craniata</taxon>
        <taxon>Vertebrata</taxon>
        <taxon>Euteleostomi</taxon>
        <taxon>Mammalia</taxon>
        <taxon>Metatheria</taxon>
        <taxon>Diprotodontia</taxon>
        <taxon>Phascolarctidae</taxon>
        <taxon>Phascolarctos</taxon>
    </lineage>
</organism>
<comment type="subcellular location">
    <subcellularLocation>
        <location evidence="1">Secreted</location>
    </subcellularLocation>
</comment>
<evidence type="ECO:0000256" key="3">
    <source>
        <dbReference type="ARBA" id="ARBA00021831"/>
    </source>
</evidence>
<dbReference type="KEGG" id="pcw:110219862"/>
<dbReference type="GO" id="GO:0005576">
    <property type="term" value="C:extracellular region"/>
    <property type="evidence" value="ECO:0007669"/>
    <property type="project" value="UniProtKB-SubCell"/>
</dbReference>
<evidence type="ECO:0000256" key="7">
    <source>
        <dbReference type="ARBA" id="ARBA00023320"/>
    </source>
</evidence>
<dbReference type="GO" id="GO:0007218">
    <property type="term" value="P:neuropeptide signaling pathway"/>
    <property type="evidence" value="ECO:0007669"/>
    <property type="project" value="UniProtKB-KW"/>
</dbReference>
<evidence type="ECO:0000256" key="1">
    <source>
        <dbReference type="ARBA" id="ARBA00004613"/>
    </source>
</evidence>
<dbReference type="PANTHER" id="PTHR28585:SF1">
    <property type="entry name" value="TUBEROINFUNDIBULAR PEPTIDE OF 39 RESIDUES"/>
    <property type="match status" value="1"/>
</dbReference>
<feature type="signal peptide" evidence="10">
    <location>
        <begin position="1"/>
        <end position="37"/>
    </location>
</feature>
<accession>A0A6P5LLQ4</accession>
<dbReference type="CTD" id="113091"/>
<dbReference type="Pfam" id="PF14980">
    <property type="entry name" value="TIP39"/>
    <property type="match status" value="1"/>
</dbReference>
<feature type="region of interest" description="Disordered" evidence="9">
    <location>
        <begin position="69"/>
        <end position="100"/>
    </location>
</feature>
<name>A0A6P5LLQ4_PHACI</name>
<evidence type="ECO:0000256" key="10">
    <source>
        <dbReference type="SAM" id="SignalP"/>
    </source>
</evidence>